<feature type="transmembrane region" description="Helical" evidence="1">
    <location>
        <begin position="62"/>
        <end position="79"/>
    </location>
</feature>
<organism evidence="2 3">
    <name type="scientific">Amorphus orientalis</name>
    <dbReference type="NCBI Taxonomy" id="649198"/>
    <lineage>
        <taxon>Bacteria</taxon>
        <taxon>Pseudomonadati</taxon>
        <taxon>Pseudomonadota</taxon>
        <taxon>Alphaproteobacteria</taxon>
        <taxon>Hyphomicrobiales</taxon>
        <taxon>Amorphaceae</taxon>
        <taxon>Amorphus</taxon>
    </lineage>
</organism>
<keyword evidence="1" id="KW-0472">Membrane</keyword>
<name>A0AAE4ASX3_9HYPH</name>
<dbReference type="Proteomes" id="UP001229244">
    <property type="component" value="Unassembled WGS sequence"/>
</dbReference>
<dbReference type="EMBL" id="JAUSUL010000002">
    <property type="protein sequence ID" value="MDQ0315567.1"/>
    <property type="molecule type" value="Genomic_DNA"/>
</dbReference>
<keyword evidence="3" id="KW-1185">Reference proteome</keyword>
<dbReference type="AlphaFoldDB" id="A0AAE4ASX3"/>
<feature type="transmembrane region" description="Helical" evidence="1">
    <location>
        <begin position="21"/>
        <end position="42"/>
    </location>
</feature>
<evidence type="ECO:0000313" key="2">
    <source>
        <dbReference type="EMBL" id="MDQ0315567.1"/>
    </source>
</evidence>
<evidence type="ECO:0000256" key="1">
    <source>
        <dbReference type="SAM" id="Phobius"/>
    </source>
</evidence>
<keyword evidence="1" id="KW-0812">Transmembrane</keyword>
<feature type="transmembrane region" description="Helical" evidence="1">
    <location>
        <begin position="121"/>
        <end position="145"/>
    </location>
</feature>
<dbReference type="RefSeq" id="WP_306885394.1">
    <property type="nucleotide sequence ID" value="NZ_JAUSUL010000002.1"/>
</dbReference>
<evidence type="ECO:0000313" key="3">
    <source>
        <dbReference type="Proteomes" id="UP001229244"/>
    </source>
</evidence>
<proteinExistence type="predicted"/>
<protein>
    <submittedName>
        <fullName evidence="2">Drug/metabolite transporter (DMT)-like permease</fullName>
    </submittedName>
</protein>
<gene>
    <name evidence="2" type="ORF">J2S73_002024</name>
</gene>
<feature type="transmembrane region" description="Helical" evidence="1">
    <location>
        <begin position="88"/>
        <end position="109"/>
    </location>
</feature>
<comment type="caution">
    <text evidence="2">The sequence shown here is derived from an EMBL/GenBank/DDBJ whole genome shotgun (WGS) entry which is preliminary data.</text>
</comment>
<reference evidence="2" key="1">
    <citation type="submission" date="2023-07" db="EMBL/GenBank/DDBJ databases">
        <title>Genomic Encyclopedia of Type Strains, Phase IV (KMG-IV): sequencing the most valuable type-strain genomes for metagenomic binning, comparative biology and taxonomic classification.</title>
        <authorList>
            <person name="Goeker M."/>
        </authorList>
    </citation>
    <scope>NUCLEOTIDE SEQUENCE</scope>
    <source>
        <strain evidence="2">DSM 21202</strain>
    </source>
</reference>
<sequence length="177" mass="19674">MAWQKLSINEAEAHPLYGVKGPLRVFLILFVLGGLFGLLQLFLPDPRGFAQLFGPFDRQVHYVDSFVGLVLAVVAVLGLNRSPLFGSLIVPALLLRYFATILIASVFHFEAPEAPSMTADLMTQSILVAIGVGGIVCALLCWYFLRSRRVNVTYRYRIPADPKVLAQANPDPWARFR</sequence>
<keyword evidence="1" id="KW-1133">Transmembrane helix</keyword>
<accession>A0AAE4ASX3</accession>